<name>A0A562NY51_9RHOB</name>
<gene>
    <name evidence="1" type="ORF">IQ24_00954</name>
</gene>
<comment type="caution">
    <text evidence="1">The sequence shown here is derived from an EMBL/GenBank/DDBJ whole genome shotgun (WGS) entry which is preliminary data.</text>
</comment>
<dbReference type="AlphaFoldDB" id="A0A562NY51"/>
<dbReference type="Proteomes" id="UP000316225">
    <property type="component" value="Unassembled WGS sequence"/>
</dbReference>
<sequence length="182" mass="18946">MLQEVEMKGVYRASDRSFTPWKNGGGQTAEILALPKGAALDGFDIRLSTAVVASDGPFSSFTGINRVLTVLEGGPMLLTIEGRELELTDASAPFAFSGALPCAARLAGPQVLDFNVMTRAPLRAEVTRGPLAPVTGSPQAAYALLLAPQAGLERLDLVDLLEADPALLVALQGASALRVICG</sequence>
<dbReference type="InterPro" id="IPR011051">
    <property type="entry name" value="RmlC_Cupin_sf"/>
</dbReference>
<dbReference type="InterPro" id="IPR010282">
    <property type="entry name" value="Uncharacterised_HutD/Ves"/>
</dbReference>
<proteinExistence type="predicted"/>
<evidence type="ECO:0000313" key="1">
    <source>
        <dbReference type="EMBL" id="TWI37162.1"/>
    </source>
</evidence>
<accession>A0A562NY51</accession>
<dbReference type="EMBL" id="VLKU01000002">
    <property type="protein sequence ID" value="TWI37162.1"/>
    <property type="molecule type" value="Genomic_DNA"/>
</dbReference>
<evidence type="ECO:0008006" key="3">
    <source>
        <dbReference type="Google" id="ProtNLM"/>
    </source>
</evidence>
<organism evidence="1 2">
    <name type="scientific">Paracoccus sulfuroxidans</name>
    <dbReference type="NCBI Taxonomy" id="384678"/>
    <lineage>
        <taxon>Bacteria</taxon>
        <taxon>Pseudomonadati</taxon>
        <taxon>Pseudomonadota</taxon>
        <taxon>Alphaproteobacteria</taxon>
        <taxon>Rhodobacterales</taxon>
        <taxon>Paracoccaceae</taxon>
        <taxon>Paracoccus</taxon>
    </lineage>
</organism>
<reference evidence="1 2" key="1">
    <citation type="journal article" date="2015" name="Stand. Genomic Sci.">
        <title>Genomic Encyclopedia of Bacterial and Archaeal Type Strains, Phase III: the genomes of soil and plant-associated and newly described type strains.</title>
        <authorList>
            <person name="Whitman W.B."/>
            <person name="Woyke T."/>
            <person name="Klenk H.P."/>
            <person name="Zhou Y."/>
            <person name="Lilburn T.G."/>
            <person name="Beck B.J."/>
            <person name="De Vos P."/>
            <person name="Vandamme P."/>
            <person name="Eisen J.A."/>
            <person name="Garrity G."/>
            <person name="Hugenholtz P."/>
            <person name="Kyrpides N.C."/>
        </authorList>
    </citation>
    <scope>NUCLEOTIDE SEQUENCE [LARGE SCALE GENOMIC DNA]</scope>
    <source>
        <strain evidence="1 2">CGMCC 1.5364</strain>
    </source>
</reference>
<keyword evidence="2" id="KW-1185">Reference proteome</keyword>
<dbReference type="PANTHER" id="PTHR37943">
    <property type="entry name" value="PROTEIN VES"/>
    <property type="match status" value="1"/>
</dbReference>
<dbReference type="SUPFAM" id="SSF51182">
    <property type="entry name" value="RmlC-like cupins"/>
    <property type="match status" value="1"/>
</dbReference>
<dbReference type="CDD" id="cd20293">
    <property type="entry name" value="cupin_HutD_N"/>
    <property type="match status" value="1"/>
</dbReference>
<dbReference type="Pfam" id="PF05962">
    <property type="entry name" value="HutD"/>
    <property type="match status" value="1"/>
</dbReference>
<protein>
    <recommendedName>
        <fullName evidence="3">HutD protein</fullName>
    </recommendedName>
</protein>
<evidence type="ECO:0000313" key="2">
    <source>
        <dbReference type="Proteomes" id="UP000316225"/>
    </source>
</evidence>
<dbReference type="InterPro" id="IPR014710">
    <property type="entry name" value="RmlC-like_jellyroll"/>
</dbReference>
<dbReference type="Gene3D" id="2.60.120.10">
    <property type="entry name" value="Jelly Rolls"/>
    <property type="match status" value="1"/>
</dbReference>
<dbReference type="PANTHER" id="PTHR37943:SF1">
    <property type="entry name" value="PROTEIN VES"/>
    <property type="match status" value="1"/>
</dbReference>
<dbReference type="RefSeq" id="WP_199756479.1">
    <property type="nucleotide sequence ID" value="NZ_VLKU01000002.1"/>
</dbReference>